<organism evidence="1 2">
    <name type="scientific">Leptospira yasudae</name>
    <dbReference type="NCBI Taxonomy" id="2202201"/>
    <lineage>
        <taxon>Bacteria</taxon>
        <taxon>Pseudomonadati</taxon>
        <taxon>Spirochaetota</taxon>
        <taxon>Spirochaetia</taxon>
        <taxon>Leptospirales</taxon>
        <taxon>Leptospiraceae</taxon>
        <taxon>Leptospira</taxon>
    </lineage>
</organism>
<protein>
    <submittedName>
        <fullName evidence="1">Anaphase-promoting complex subunit 5 domain protein</fullName>
    </submittedName>
</protein>
<comment type="caution">
    <text evidence="1">The sequence shown here is derived from an EMBL/GenBank/DDBJ whole genome shotgun (WGS) entry which is preliminary data.</text>
</comment>
<dbReference type="NCBIfam" id="NF047558">
    <property type="entry name" value="TPR_END_plus"/>
    <property type="match status" value="1"/>
</dbReference>
<keyword evidence="2" id="KW-1185">Reference proteome</keyword>
<dbReference type="Gene3D" id="1.25.40.10">
    <property type="entry name" value="Tetratricopeptide repeat domain"/>
    <property type="match status" value="1"/>
</dbReference>
<reference evidence="2" key="1">
    <citation type="submission" date="2018-05" db="EMBL/GenBank/DDBJ databases">
        <title>Leptospira yasudae sp. nov. and Leptospira stimsonii sp. nov., two pathogenic species of the genus Leptospira isolated from environmental sources.</title>
        <authorList>
            <person name="Casanovas-Massana A."/>
            <person name="Hamond C."/>
            <person name="Santos L.A."/>
            <person name="Hacker K.P."/>
            <person name="Balassiano I."/>
            <person name="Medeiros M.A."/>
            <person name="Reis M.G."/>
            <person name="Ko A.I."/>
            <person name="Wunder E.A."/>
        </authorList>
    </citation>
    <scope>NUCLEOTIDE SEQUENCE [LARGE SCALE GENOMIC DNA]</scope>
    <source>
        <strain evidence="2">B21</strain>
    </source>
</reference>
<sequence>MFSLDFLNKSDSNEFQTLLRLTHGVPQWKKFLERASQNSFLTYEEKKKEIESLEADAKNREFVSVLKKTLKFGPSEFSSFFWKLAQKDPQSHQESAKRFQKRVFLNPPAPLEDDYKQALPYIQDFTYIITSSYAEIPEDFKKESEVYLQEAIDRMKHSPHPGFRIRAFEIEYRLKGNDWEPSERHPIEKNPPEEYLDLITELVRCLPEKFPWFGQAWDFVFEDRLLSLGQKAKRSAPAVIEVLERYNEERFNEDVTRNIAPVLYKIGCEDIHPLIHQLHQRNEFYMEDFYHKWSKQAPANRWKQFAETIRTDIDSLAKASVWENLLYDSEPGFSLYYENIEKESDRNRIFDFLLTALQKDAGPILRRFAFFYCEQTKKKAGKNKERFFEIVSEMTELLQRLNAIEPLEPSHQFSLRCGIAAKAIESYLNDEPNALEHIQKTIEEFPKNHLLYFLKVSHIERRSGISKAIEELRSVLPILWKDDFVFTKALFLYLLASEHRWEILSAGKLYAFYGKIKSNFEKDFFTDGKFSGRLDSFENDPFSKVLKEEYSKIVIHSHRSWLQFKTEEYEAVSKTDSLSIEELVASLKPGNSSLNLSIALRLIDQAAKFTKELLQILDWEGTQEGSLPILKLFYQNPYFKERLFENPIFQNNLGFFIKKYRDVSVNELSKSLFVKFKELQNSSVIVQTVAELEHETILNSFLSVHWAFQKEGKLSELGTLMEDILKKMNSKKPEYVLTATNLSVIHIQNGNLEKAKEVAENLFSMDWSRFDYQKDETDTFTDTVLGGDLNEQYSAVFKQYYSLAHFNAACLYSRLGDPEKCVFHLKEANRLGPQNYNKANILAEKDFETVKDHPVYQEFLNSIH</sequence>
<reference evidence="1 2" key="2">
    <citation type="journal article" date="2020" name="Int. J. Syst. Evol. Microbiol.">
        <title>Leptospira yasudae sp. nov. and Leptospira stimsonii sp. nov., two new species of the pathogenic group isolated from environmental sources.</title>
        <authorList>
            <person name="Casanovas-Massana A."/>
            <person name="Hamond C."/>
            <person name="Santos L.A."/>
            <person name="de Oliveira D."/>
            <person name="Hacker K.P."/>
            <person name="Balassiano I."/>
            <person name="Costa F."/>
            <person name="Medeiros M.A."/>
            <person name="Reis M.G."/>
            <person name="Ko A.I."/>
            <person name="Wunder E.A."/>
        </authorList>
    </citation>
    <scope>NUCLEOTIDE SEQUENCE [LARGE SCALE GENOMIC DNA]</scope>
    <source>
        <strain evidence="1 2">B21</strain>
    </source>
</reference>
<dbReference type="InterPro" id="IPR011990">
    <property type="entry name" value="TPR-like_helical_dom_sf"/>
</dbReference>
<proteinExistence type="predicted"/>
<dbReference type="EMBL" id="QHCR01000003">
    <property type="protein sequence ID" value="RHX80624.1"/>
    <property type="molecule type" value="Genomic_DNA"/>
</dbReference>
<dbReference type="SUPFAM" id="SSF48452">
    <property type="entry name" value="TPR-like"/>
    <property type="match status" value="1"/>
</dbReference>
<accession>A0ABX9M4I2</accession>
<evidence type="ECO:0000313" key="2">
    <source>
        <dbReference type="Proteomes" id="UP000285569"/>
    </source>
</evidence>
<dbReference type="InterPro" id="IPR019734">
    <property type="entry name" value="TPR_rpt"/>
</dbReference>
<name>A0ABX9M4I2_9LEPT</name>
<dbReference type="Proteomes" id="UP000285569">
    <property type="component" value="Unassembled WGS sequence"/>
</dbReference>
<dbReference type="Pfam" id="PF13181">
    <property type="entry name" value="TPR_8"/>
    <property type="match status" value="1"/>
</dbReference>
<evidence type="ECO:0000313" key="1">
    <source>
        <dbReference type="EMBL" id="RHX80624.1"/>
    </source>
</evidence>
<gene>
    <name evidence="1" type="ORF">DLM77_06960</name>
</gene>